<dbReference type="Proteomes" id="UP000277766">
    <property type="component" value="Unassembled WGS sequence"/>
</dbReference>
<feature type="domain" description="AAA" evidence="1">
    <location>
        <begin position="7"/>
        <end position="176"/>
    </location>
</feature>
<evidence type="ECO:0000313" key="3">
    <source>
        <dbReference type="Proteomes" id="UP000277766"/>
    </source>
</evidence>
<accession>A0A431VN85</accession>
<dbReference type="Gene3D" id="3.40.50.300">
    <property type="entry name" value="P-loop containing nucleotide triphosphate hydrolases"/>
    <property type="match status" value="1"/>
</dbReference>
<dbReference type="Pfam" id="PF13614">
    <property type="entry name" value="AAA_31"/>
    <property type="match status" value="1"/>
</dbReference>
<dbReference type="EMBL" id="RXPE01000039">
    <property type="protein sequence ID" value="RTR24209.1"/>
    <property type="molecule type" value="Genomic_DNA"/>
</dbReference>
<evidence type="ECO:0000259" key="1">
    <source>
        <dbReference type="Pfam" id="PF13614"/>
    </source>
</evidence>
<keyword evidence="3" id="KW-1185">Reference proteome</keyword>
<dbReference type="RefSeq" id="WP_126353256.1">
    <property type="nucleotide sequence ID" value="NZ_CP086382.1"/>
</dbReference>
<dbReference type="InterPro" id="IPR050678">
    <property type="entry name" value="DNA_Partitioning_ATPase"/>
</dbReference>
<dbReference type="InterPro" id="IPR025669">
    <property type="entry name" value="AAA_dom"/>
</dbReference>
<comment type="caution">
    <text evidence="2">The sequence shown here is derived from an EMBL/GenBank/DDBJ whole genome shotgun (WGS) entry which is preliminary data.</text>
</comment>
<dbReference type="AlphaFoldDB" id="A0A431VN85"/>
<evidence type="ECO:0000313" key="2">
    <source>
        <dbReference type="EMBL" id="RTR24209.1"/>
    </source>
</evidence>
<organism evidence="2 3">
    <name type="scientific">Deinococcus radiophilus</name>
    <dbReference type="NCBI Taxonomy" id="32062"/>
    <lineage>
        <taxon>Bacteria</taxon>
        <taxon>Thermotogati</taxon>
        <taxon>Deinococcota</taxon>
        <taxon>Deinococci</taxon>
        <taxon>Deinococcales</taxon>
        <taxon>Deinococcaceae</taxon>
        <taxon>Deinococcus</taxon>
    </lineage>
</organism>
<dbReference type="OrthoDB" id="59382at2"/>
<name>A0A431VN85_9DEIO</name>
<sequence>MTQATQVLMAFNHAGGAAKTSTVRDIGYELSQRGFRVLLIDLDPQANLSQFLGYGEAQPEQTVRNALMEYAELPDPVHIHGMDLIPSHLVLSRSDMALGGYSNSEGRLRRAVDKVRESGRYDFILIDPPPSLSKLTANAANASDWVIVPIPAKYKGLVALEGVREMLEEYTYTNENLKVAMFVVTQMDNTNHAQEAMQVFQAALGDQLAGPIRNRPAVYNRCQPEGRPVGTVPADAEAKAEIVSVVDTLLERIKP</sequence>
<dbReference type="PANTHER" id="PTHR13696">
    <property type="entry name" value="P-LOOP CONTAINING NUCLEOSIDE TRIPHOSPHATE HYDROLASE"/>
    <property type="match status" value="1"/>
</dbReference>
<dbReference type="CDD" id="cd02042">
    <property type="entry name" value="ParAB_family"/>
    <property type="match status" value="1"/>
</dbReference>
<protein>
    <submittedName>
        <fullName evidence="2">ParA family protein</fullName>
    </submittedName>
</protein>
<gene>
    <name evidence="2" type="ORF">EJ104_12330</name>
</gene>
<proteinExistence type="predicted"/>
<dbReference type="PANTHER" id="PTHR13696:SF52">
    <property type="entry name" value="PARA FAMILY PROTEIN CT_582"/>
    <property type="match status" value="1"/>
</dbReference>
<dbReference type="SUPFAM" id="SSF52540">
    <property type="entry name" value="P-loop containing nucleoside triphosphate hydrolases"/>
    <property type="match status" value="1"/>
</dbReference>
<reference evidence="2 3" key="1">
    <citation type="submission" date="2018-12" db="EMBL/GenBank/DDBJ databases">
        <title>Deinococcus radiophilus ATCC 27603 genome sequencing and assembly.</title>
        <authorList>
            <person name="Maclea K.S."/>
            <person name="Maynard C.R."/>
        </authorList>
    </citation>
    <scope>NUCLEOTIDE SEQUENCE [LARGE SCALE GENOMIC DNA]</scope>
    <source>
        <strain evidence="2 3">ATCC 27603</strain>
    </source>
</reference>
<dbReference type="InterPro" id="IPR027417">
    <property type="entry name" value="P-loop_NTPase"/>
</dbReference>